<dbReference type="PANTHER" id="PTHR47784:SF5">
    <property type="entry name" value="STEROL UPTAKE CONTROL PROTEIN 2"/>
    <property type="match status" value="1"/>
</dbReference>
<evidence type="ECO:0000313" key="2">
    <source>
        <dbReference type="EMBL" id="EDK41102.2"/>
    </source>
</evidence>
<dbReference type="OMA" id="CEYCTHT"/>
<proteinExistence type="predicted"/>
<dbReference type="GeneID" id="5124158"/>
<dbReference type="SMART" id="SM00066">
    <property type="entry name" value="GAL4"/>
    <property type="match status" value="1"/>
</dbReference>
<dbReference type="VEuPathDB" id="FungiDB:PGUG_05200"/>
<protein>
    <recommendedName>
        <fullName evidence="1">Zn(2)-C6 fungal-type domain-containing protein</fullName>
    </recommendedName>
</protein>
<keyword evidence="3" id="KW-1185">Reference proteome</keyword>
<dbReference type="GO" id="GO:0001228">
    <property type="term" value="F:DNA-binding transcription activator activity, RNA polymerase II-specific"/>
    <property type="evidence" value="ECO:0007669"/>
    <property type="project" value="TreeGrafter"/>
</dbReference>
<dbReference type="STRING" id="294746.A5DPJ9"/>
<dbReference type="Gene3D" id="4.10.240.10">
    <property type="entry name" value="Zn(2)-C6 fungal-type DNA-binding domain"/>
    <property type="match status" value="1"/>
</dbReference>
<name>A5DPJ9_PICGU</name>
<dbReference type="Pfam" id="PF00172">
    <property type="entry name" value="Zn_clus"/>
    <property type="match status" value="1"/>
</dbReference>
<dbReference type="InterPro" id="IPR053157">
    <property type="entry name" value="Sterol_Uptake_Regulator"/>
</dbReference>
<feature type="domain" description="Zn(2)-C6 fungal-type" evidence="1">
    <location>
        <begin position="12"/>
        <end position="42"/>
    </location>
</feature>
<dbReference type="InterPro" id="IPR001138">
    <property type="entry name" value="Zn2Cys6_DnaBD"/>
</dbReference>
<organism evidence="2 3">
    <name type="scientific">Meyerozyma guilliermondii (strain ATCC 6260 / CBS 566 / DSM 6381 / JCM 1539 / NBRC 10279 / NRRL Y-324)</name>
    <name type="common">Yeast</name>
    <name type="synonym">Candida guilliermondii</name>
    <dbReference type="NCBI Taxonomy" id="294746"/>
    <lineage>
        <taxon>Eukaryota</taxon>
        <taxon>Fungi</taxon>
        <taxon>Dikarya</taxon>
        <taxon>Ascomycota</taxon>
        <taxon>Saccharomycotina</taxon>
        <taxon>Pichiomycetes</taxon>
        <taxon>Debaryomycetaceae</taxon>
        <taxon>Meyerozyma</taxon>
    </lineage>
</organism>
<gene>
    <name evidence="2" type="ORF">PGUG_05200</name>
</gene>
<reference evidence="2 3" key="1">
    <citation type="journal article" date="2009" name="Nature">
        <title>Evolution of pathogenicity and sexual reproduction in eight Candida genomes.</title>
        <authorList>
            <person name="Butler G."/>
            <person name="Rasmussen M.D."/>
            <person name="Lin M.F."/>
            <person name="Santos M.A."/>
            <person name="Sakthikumar S."/>
            <person name="Munro C.A."/>
            <person name="Rheinbay E."/>
            <person name="Grabherr M."/>
            <person name="Forche A."/>
            <person name="Reedy J.L."/>
            <person name="Agrafioti I."/>
            <person name="Arnaud M.B."/>
            <person name="Bates S."/>
            <person name="Brown A.J."/>
            <person name="Brunke S."/>
            <person name="Costanzo M.C."/>
            <person name="Fitzpatrick D.A."/>
            <person name="de Groot P.W."/>
            <person name="Harris D."/>
            <person name="Hoyer L.L."/>
            <person name="Hube B."/>
            <person name="Klis F.M."/>
            <person name="Kodira C."/>
            <person name="Lennard N."/>
            <person name="Logue M.E."/>
            <person name="Martin R."/>
            <person name="Neiman A.M."/>
            <person name="Nikolaou E."/>
            <person name="Quail M.A."/>
            <person name="Quinn J."/>
            <person name="Santos M.C."/>
            <person name="Schmitzberger F.F."/>
            <person name="Sherlock G."/>
            <person name="Shah P."/>
            <person name="Silverstein K.A."/>
            <person name="Skrzypek M.S."/>
            <person name="Soll D."/>
            <person name="Staggs R."/>
            <person name="Stansfield I."/>
            <person name="Stumpf M.P."/>
            <person name="Sudbery P.E."/>
            <person name="Srikantha T."/>
            <person name="Zeng Q."/>
            <person name="Berman J."/>
            <person name="Berriman M."/>
            <person name="Heitman J."/>
            <person name="Gow N.A."/>
            <person name="Lorenz M.C."/>
            <person name="Birren B.W."/>
            <person name="Kellis M."/>
            <person name="Cuomo C.A."/>
        </authorList>
    </citation>
    <scope>NUCLEOTIDE SEQUENCE [LARGE SCALE GENOMIC DNA]</scope>
    <source>
        <strain evidence="3">ATCC 6260 / CBS 566 / DSM 6381 / JCM 1539 / NBRC 10279 / NRRL Y-324</strain>
    </source>
</reference>
<dbReference type="PANTHER" id="PTHR47784">
    <property type="entry name" value="STEROL UPTAKE CONTROL PROTEIN 2"/>
    <property type="match status" value="1"/>
</dbReference>
<evidence type="ECO:0000313" key="3">
    <source>
        <dbReference type="Proteomes" id="UP000001997"/>
    </source>
</evidence>
<evidence type="ECO:0000259" key="1">
    <source>
        <dbReference type="PROSITE" id="PS50048"/>
    </source>
</evidence>
<dbReference type="GO" id="GO:0008270">
    <property type="term" value="F:zinc ion binding"/>
    <property type="evidence" value="ECO:0007669"/>
    <property type="project" value="InterPro"/>
</dbReference>
<accession>A5DPJ9</accession>
<dbReference type="Proteomes" id="UP000001997">
    <property type="component" value="Unassembled WGS sequence"/>
</dbReference>
<dbReference type="SUPFAM" id="SSF57701">
    <property type="entry name" value="Zn2/Cys6 DNA-binding domain"/>
    <property type="match status" value="1"/>
</dbReference>
<dbReference type="HOGENOM" id="CLU_034207_0_0_1"/>
<dbReference type="CDD" id="cd00067">
    <property type="entry name" value="GAL4"/>
    <property type="match status" value="1"/>
</dbReference>
<sequence length="425" mass="49034">MAPKRHGSRKNKCISCRKLKIKCNEARPICEYCDHTNRQCVYEDDSPSSDSGSDTSEAVIWMKQGSLNALSRHLGITSFEFQLLRYFDEIVVPKKIKDASAQRLWSVQVPQLFQGSPLVRNSLLSLSAVSVRGLCDLTSWVEVAEVDEEARGMALSAMSETPNSRQNLIELIDMYYMSTIKHMSARMAELSTGVRKIATVEEAAELTFSGSMFFTFLALQSNNLLPLLSFDPAQPDLISICQGVKETLMMCYPMLLGTSYSALFQSKDFPNIPETTTKYPFVEYLIDYVSQLHSDGDVTETQLKHYTNSLRMLELLFTASVAHKSSMILYRWVFLIDSEVYDYIRHENAYFGFKLLYAYCCLNIFCKFYTSRRANMWLDYIEWYKLYSMKNGFWRDDFDENLYRMVYANFLFNSGDLSILNRFLP</sequence>
<dbReference type="PROSITE" id="PS50048">
    <property type="entry name" value="ZN2_CY6_FUNGAL_2"/>
    <property type="match status" value="1"/>
</dbReference>
<dbReference type="EMBL" id="CH408161">
    <property type="protein sequence ID" value="EDK41102.2"/>
    <property type="molecule type" value="Genomic_DNA"/>
</dbReference>
<dbReference type="OrthoDB" id="3546279at2759"/>
<dbReference type="KEGG" id="pgu:PGUG_05200"/>
<dbReference type="AlphaFoldDB" id="A5DPJ9"/>
<dbReference type="InterPro" id="IPR036864">
    <property type="entry name" value="Zn2-C6_fun-type_DNA-bd_sf"/>
</dbReference>
<dbReference type="InParanoid" id="A5DPJ9"/>
<dbReference type="RefSeq" id="XP_001482180.2">
    <property type="nucleotide sequence ID" value="XM_001482130.1"/>
</dbReference>